<dbReference type="AlphaFoldDB" id="A0AAV7GW54"/>
<feature type="compositionally biased region" description="Basic residues" evidence="1">
    <location>
        <begin position="8"/>
        <end position="23"/>
    </location>
</feature>
<dbReference type="EMBL" id="JAGFBR010000009">
    <property type="protein sequence ID" value="KAH0460916.1"/>
    <property type="molecule type" value="Genomic_DNA"/>
</dbReference>
<name>A0AAV7GW54_DENCH</name>
<feature type="region of interest" description="Disordered" evidence="1">
    <location>
        <begin position="1"/>
        <end position="47"/>
    </location>
</feature>
<comment type="caution">
    <text evidence="2">The sequence shown here is derived from an EMBL/GenBank/DDBJ whole genome shotgun (WGS) entry which is preliminary data.</text>
</comment>
<reference evidence="2 3" key="1">
    <citation type="journal article" date="2021" name="Hortic Res">
        <title>Chromosome-scale assembly of the Dendrobium chrysotoxum genome enhances the understanding of orchid evolution.</title>
        <authorList>
            <person name="Zhang Y."/>
            <person name="Zhang G.Q."/>
            <person name="Zhang D."/>
            <person name="Liu X.D."/>
            <person name="Xu X.Y."/>
            <person name="Sun W.H."/>
            <person name="Yu X."/>
            <person name="Zhu X."/>
            <person name="Wang Z.W."/>
            <person name="Zhao X."/>
            <person name="Zhong W.Y."/>
            <person name="Chen H."/>
            <person name="Yin W.L."/>
            <person name="Huang T."/>
            <person name="Niu S.C."/>
            <person name="Liu Z.J."/>
        </authorList>
    </citation>
    <scope>NUCLEOTIDE SEQUENCE [LARGE SCALE GENOMIC DNA]</scope>
    <source>
        <strain evidence="2">Lindl</strain>
    </source>
</reference>
<protein>
    <submittedName>
        <fullName evidence="2">Uncharacterized protein</fullName>
    </submittedName>
</protein>
<evidence type="ECO:0000313" key="2">
    <source>
        <dbReference type="EMBL" id="KAH0460916.1"/>
    </source>
</evidence>
<feature type="region of interest" description="Disordered" evidence="1">
    <location>
        <begin position="599"/>
        <end position="648"/>
    </location>
</feature>
<sequence length="750" mass="85267">MLQWTGGSRRKVATSRKSTHNRQKQYFEQRKRQRQVSGQENCANGGDKQVLCNAEPRSLDIVNLINLAVTSQSACAENAASVDSRVAKISDDSLLGKVSRNFSTVLETRLEQPKNFSDSNLPQASGADSYKCAENVNKYKMPGSISDHTSTWKDDTFNTKKEKPRIEATVLDLLGDDGPSSNGRSIPETHVALSVDDSPARAFRWNQKRQGRFAQHQPYSPFMMDAMIDDFRVSPLCNKSGTWAYNTKATLKSRVAPVPPYCHEDQIDKITFTGKDFDACLLASNEKHSNDSFGYLEKQFSGKNYDASSHNQRFSFVGHPFQSSTTKKFEKYEASDVGVRDTFLGSSRNLWEGGEIFEASELQITPSFRDYIAFYHILNSHLYWCLHDNLFGGQQLLHLILGIHRQKKRATHRLSGKVRKKNSLNFGIHSMKLGENKRNSSDEFHTYSGEGKFMENFSQVENIFTGFDDAIWGKKEKDNSAFEKSNVENIFLPGQVFPSDDPFNNFTMRSTTSSDNEAMFQDDHFDLFPTPKSNFKVPSEFEGANNFINQNEMFRKKMAFEFDSQIPMKPSTKAKSFGQYSSNGGDFFKEIHCTHLPKYQEYNEDRGSSGKPPVKDYEKRSTSSENAESVAGEETLSKVSEHEESKNEIPEPFVCQRVVNSHEETEVIPTVMEELPTQIQKYVHKSKATLEPETKFIANVAVMVMHLIKLCFKAMCFNFYVLLEASGKDIKKDDFFFFLLCKTAIKKLTF</sequence>
<organism evidence="2 3">
    <name type="scientific">Dendrobium chrysotoxum</name>
    <name type="common">Orchid</name>
    <dbReference type="NCBI Taxonomy" id="161865"/>
    <lineage>
        <taxon>Eukaryota</taxon>
        <taxon>Viridiplantae</taxon>
        <taxon>Streptophyta</taxon>
        <taxon>Embryophyta</taxon>
        <taxon>Tracheophyta</taxon>
        <taxon>Spermatophyta</taxon>
        <taxon>Magnoliopsida</taxon>
        <taxon>Liliopsida</taxon>
        <taxon>Asparagales</taxon>
        <taxon>Orchidaceae</taxon>
        <taxon>Epidendroideae</taxon>
        <taxon>Malaxideae</taxon>
        <taxon>Dendrobiinae</taxon>
        <taxon>Dendrobium</taxon>
    </lineage>
</organism>
<proteinExistence type="predicted"/>
<feature type="compositionally biased region" description="Basic and acidic residues" evidence="1">
    <location>
        <begin position="635"/>
        <end position="648"/>
    </location>
</feature>
<evidence type="ECO:0000313" key="3">
    <source>
        <dbReference type="Proteomes" id="UP000775213"/>
    </source>
</evidence>
<evidence type="ECO:0000256" key="1">
    <source>
        <dbReference type="SAM" id="MobiDB-lite"/>
    </source>
</evidence>
<dbReference type="PANTHER" id="PTHR37722:SF2">
    <property type="entry name" value="OS01G0167700 PROTEIN"/>
    <property type="match status" value="1"/>
</dbReference>
<dbReference type="Proteomes" id="UP000775213">
    <property type="component" value="Unassembled WGS sequence"/>
</dbReference>
<keyword evidence="3" id="KW-1185">Reference proteome</keyword>
<feature type="compositionally biased region" description="Basic and acidic residues" evidence="1">
    <location>
        <begin position="601"/>
        <end position="622"/>
    </location>
</feature>
<accession>A0AAV7GW54</accession>
<gene>
    <name evidence="2" type="ORF">IEQ34_008491</name>
</gene>
<dbReference type="PANTHER" id="PTHR37722">
    <property type="entry name" value="OS01G0167700 PROTEIN"/>
    <property type="match status" value="1"/>
</dbReference>